<evidence type="ECO:0000313" key="7">
    <source>
        <dbReference type="Proteomes" id="UP000818624"/>
    </source>
</evidence>
<keyword evidence="4" id="KW-0539">Nucleus</keyword>
<evidence type="ECO:0000256" key="2">
    <source>
        <dbReference type="ARBA" id="ARBA00011022"/>
    </source>
</evidence>
<feature type="region of interest" description="Disordered" evidence="5">
    <location>
        <begin position="1"/>
        <end position="112"/>
    </location>
</feature>
<evidence type="ECO:0000313" key="6">
    <source>
        <dbReference type="EMBL" id="WFD48807.1"/>
    </source>
</evidence>
<protein>
    <recommendedName>
        <fullName evidence="3">Ribosome biogenesis protein SLX9</fullName>
    </recommendedName>
</protein>
<accession>A0ABY8ETD2</accession>
<reference evidence="6 7" key="1">
    <citation type="journal article" date="2020" name="Elife">
        <title>Loss of centromere function drives karyotype evolution in closely related Malassezia species.</title>
        <authorList>
            <person name="Sankaranarayanan S.R."/>
            <person name="Ianiri G."/>
            <person name="Coelho M.A."/>
            <person name="Reza M.H."/>
            <person name="Thimmappa B.C."/>
            <person name="Ganguly P."/>
            <person name="Vadnala R.N."/>
            <person name="Sun S."/>
            <person name="Siddharthan R."/>
            <person name="Tellgren-Roth C."/>
            <person name="Dawson T.L."/>
            <person name="Heitman J."/>
            <person name="Sanyal K."/>
        </authorList>
    </citation>
    <scope>NUCLEOTIDE SEQUENCE [LARGE SCALE GENOMIC DNA]</scope>
    <source>
        <strain evidence="6">CBS14141</strain>
    </source>
</reference>
<organism evidence="6 7">
    <name type="scientific">Malassezia furfur</name>
    <name type="common">Pityriasis versicolor infection agent</name>
    <name type="synonym">Pityrosporum furfur</name>
    <dbReference type="NCBI Taxonomy" id="55194"/>
    <lineage>
        <taxon>Eukaryota</taxon>
        <taxon>Fungi</taxon>
        <taxon>Dikarya</taxon>
        <taxon>Basidiomycota</taxon>
        <taxon>Ustilaginomycotina</taxon>
        <taxon>Malasseziomycetes</taxon>
        <taxon>Malasseziales</taxon>
        <taxon>Malasseziaceae</taxon>
        <taxon>Malassezia</taxon>
    </lineage>
</organism>
<feature type="compositionally biased region" description="Basic and acidic residues" evidence="5">
    <location>
        <begin position="70"/>
        <end position="91"/>
    </location>
</feature>
<sequence length="162" mass="18004">MVQHPPTPVQHTAAKRDKKKTRSSLAARLAGDSKQSGRKPGALDPGPTLSKSALRRQKHKQRDQLAGNKEGLRDLADELDTVEHDHEHVDHNAPASHTTSAPLTAKSKRRMLSRERARQPYILSDLQQSGNPFAALRTHARNTLDLRRVNAPQVEVDEEMAP</sequence>
<comment type="subcellular location">
    <subcellularLocation>
        <location evidence="1">Nucleus</location>
        <location evidence="1">Nucleolus</location>
    </subcellularLocation>
</comment>
<evidence type="ECO:0000256" key="5">
    <source>
        <dbReference type="SAM" id="MobiDB-lite"/>
    </source>
</evidence>
<proteinExistence type="inferred from homology"/>
<dbReference type="EMBL" id="CP046236">
    <property type="protein sequence ID" value="WFD48807.1"/>
    <property type="molecule type" value="Genomic_DNA"/>
</dbReference>
<dbReference type="Proteomes" id="UP000818624">
    <property type="component" value="Chromosome 3"/>
</dbReference>
<dbReference type="InterPro" id="IPR028160">
    <property type="entry name" value="Slx9-like"/>
</dbReference>
<evidence type="ECO:0000256" key="1">
    <source>
        <dbReference type="ARBA" id="ARBA00004604"/>
    </source>
</evidence>
<evidence type="ECO:0000256" key="4">
    <source>
        <dbReference type="ARBA" id="ARBA00023242"/>
    </source>
</evidence>
<gene>
    <name evidence="6" type="ORF">GLX27_003478</name>
</gene>
<dbReference type="Pfam" id="PF15341">
    <property type="entry name" value="SLX9"/>
    <property type="match status" value="1"/>
</dbReference>
<name>A0ABY8ETD2_MALFU</name>
<evidence type="ECO:0000256" key="3">
    <source>
        <dbReference type="ARBA" id="ARBA00021321"/>
    </source>
</evidence>
<comment type="similarity">
    <text evidence="2">Belongs to the SLX9 family.</text>
</comment>
<keyword evidence="7" id="KW-1185">Reference proteome</keyword>